<feature type="compositionally biased region" description="Polar residues" evidence="2">
    <location>
        <begin position="1"/>
        <end position="16"/>
    </location>
</feature>
<feature type="compositionally biased region" description="Gly residues" evidence="2">
    <location>
        <begin position="423"/>
        <end position="433"/>
    </location>
</feature>
<dbReference type="Pfam" id="PF13489">
    <property type="entry name" value="Methyltransf_23"/>
    <property type="match status" value="1"/>
</dbReference>
<reference evidence="3" key="2">
    <citation type="submission" date="2023-06" db="EMBL/GenBank/DDBJ databases">
        <authorList>
            <consortium name="Lawrence Berkeley National Laboratory"/>
            <person name="Haridas S."/>
            <person name="Hensen N."/>
            <person name="Bonometti L."/>
            <person name="Westerberg I."/>
            <person name="Brannstrom I.O."/>
            <person name="Guillou S."/>
            <person name="Cros-Aarteil S."/>
            <person name="Calhoun S."/>
            <person name="Kuo A."/>
            <person name="Mondo S."/>
            <person name="Pangilinan J."/>
            <person name="Riley R."/>
            <person name="Labutti K."/>
            <person name="Andreopoulos B."/>
            <person name="Lipzen A."/>
            <person name="Chen C."/>
            <person name="Yanf M."/>
            <person name="Daum C."/>
            <person name="Ng V."/>
            <person name="Clum A."/>
            <person name="Steindorff A."/>
            <person name="Ohm R."/>
            <person name="Martin F."/>
            <person name="Silar P."/>
            <person name="Natvig D."/>
            <person name="Lalanne C."/>
            <person name="Gautier V."/>
            <person name="Ament-Velasquez S.L."/>
            <person name="Kruys A."/>
            <person name="Hutchinson M.I."/>
            <person name="Powell A.J."/>
            <person name="Barry K."/>
            <person name="Miller A.N."/>
            <person name="Grigoriev I.V."/>
            <person name="Debuchy R."/>
            <person name="Gladieux P."/>
            <person name="Thoren M.H."/>
            <person name="Johannesson H."/>
        </authorList>
    </citation>
    <scope>NUCLEOTIDE SEQUENCE</scope>
    <source>
        <strain evidence="3">CBS 118394</strain>
    </source>
</reference>
<accession>A0AAE0HVV5</accession>
<dbReference type="InterPro" id="IPR029063">
    <property type="entry name" value="SAM-dependent_MTases_sf"/>
</dbReference>
<keyword evidence="3" id="KW-0489">Methyltransferase</keyword>
<evidence type="ECO:0000313" key="4">
    <source>
        <dbReference type="Proteomes" id="UP001283341"/>
    </source>
</evidence>
<dbReference type="PANTHER" id="PTHR43591">
    <property type="entry name" value="METHYLTRANSFERASE"/>
    <property type="match status" value="1"/>
</dbReference>
<name>A0AAE0HVV5_9PEZI</name>
<evidence type="ECO:0000313" key="3">
    <source>
        <dbReference type="EMBL" id="KAK3313830.1"/>
    </source>
</evidence>
<dbReference type="Gene3D" id="3.40.50.150">
    <property type="entry name" value="Vaccinia Virus protein VP39"/>
    <property type="match status" value="1"/>
</dbReference>
<evidence type="ECO:0000256" key="2">
    <source>
        <dbReference type="SAM" id="MobiDB-lite"/>
    </source>
</evidence>
<reference evidence="3" key="1">
    <citation type="journal article" date="2023" name="Mol. Phylogenet. Evol.">
        <title>Genome-scale phylogeny and comparative genomics of the fungal order Sordariales.</title>
        <authorList>
            <person name="Hensen N."/>
            <person name="Bonometti L."/>
            <person name="Westerberg I."/>
            <person name="Brannstrom I.O."/>
            <person name="Guillou S."/>
            <person name="Cros-Aarteil S."/>
            <person name="Calhoun S."/>
            <person name="Haridas S."/>
            <person name="Kuo A."/>
            <person name="Mondo S."/>
            <person name="Pangilinan J."/>
            <person name="Riley R."/>
            <person name="LaButti K."/>
            <person name="Andreopoulos B."/>
            <person name="Lipzen A."/>
            <person name="Chen C."/>
            <person name="Yan M."/>
            <person name="Daum C."/>
            <person name="Ng V."/>
            <person name="Clum A."/>
            <person name="Steindorff A."/>
            <person name="Ohm R.A."/>
            <person name="Martin F."/>
            <person name="Silar P."/>
            <person name="Natvig D.O."/>
            <person name="Lalanne C."/>
            <person name="Gautier V."/>
            <person name="Ament-Velasquez S.L."/>
            <person name="Kruys A."/>
            <person name="Hutchinson M.I."/>
            <person name="Powell A.J."/>
            <person name="Barry K."/>
            <person name="Miller A.N."/>
            <person name="Grigoriev I.V."/>
            <person name="Debuchy R."/>
            <person name="Gladieux P."/>
            <person name="Hiltunen Thoren M."/>
            <person name="Johannesson H."/>
        </authorList>
    </citation>
    <scope>NUCLEOTIDE SEQUENCE</scope>
    <source>
        <strain evidence="3">CBS 118394</strain>
    </source>
</reference>
<gene>
    <name evidence="3" type="ORF">B0H66DRAFT_629910</name>
</gene>
<dbReference type="AlphaFoldDB" id="A0AAE0HVV5"/>
<dbReference type="GO" id="GO:0032259">
    <property type="term" value="P:methylation"/>
    <property type="evidence" value="ECO:0007669"/>
    <property type="project" value="UniProtKB-KW"/>
</dbReference>
<feature type="region of interest" description="Disordered" evidence="2">
    <location>
        <begin position="1"/>
        <end position="46"/>
    </location>
</feature>
<proteinExistence type="inferred from homology"/>
<dbReference type="EMBL" id="JAUEDM010000007">
    <property type="protein sequence ID" value="KAK3313830.1"/>
    <property type="molecule type" value="Genomic_DNA"/>
</dbReference>
<keyword evidence="4" id="KW-1185">Reference proteome</keyword>
<dbReference type="GO" id="GO:0008168">
    <property type="term" value="F:methyltransferase activity"/>
    <property type="evidence" value="ECO:0007669"/>
    <property type="project" value="UniProtKB-KW"/>
</dbReference>
<protein>
    <submittedName>
        <fullName evidence="3">S-adenosyl-L-methionine-dependent methyltransferase</fullName>
    </submittedName>
</protein>
<organism evidence="3 4">
    <name type="scientific">Apodospora peruviana</name>
    <dbReference type="NCBI Taxonomy" id="516989"/>
    <lineage>
        <taxon>Eukaryota</taxon>
        <taxon>Fungi</taxon>
        <taxon>Dikarya</taxon>
        <taxon>Ascomycota</taxon>
        <taxon>Pezizomycotina</taxon>
        <taxon>Sordariomycetes</taxon>
        <taxon>Sordariomycetidae</taxon>
        <taxon>Sordariales</taxon>
        <taxon>Lasiosphaeriaceae</taxon>
        <taxon>Apodospora</taxon>
    </lineage>
</organism>
<evidence type="ECO:0000256" key="1">
    <source>
        <dbReference type="ARBA" id="ARBA00038158"/>
    </source>
</evidence>
<dbReference type="CDD" id="cd02440">
    <property type="entry name" value="AdoMet_MTases"/>
    <property type="match status" value="1"/>
</dbReference>
<comment type="similarity">
    <text evidence="1">Belongs to the methyltransferase superfamily. LaeA methyltransferase family.</text>
</comment>
<dbReference type="PANTHER" id="PTHR43591:SF105">
    <property type="entry name" value="METHYLTRANSFERASE DOMAIN-CONTAINING PROTEIN-RELATED"/>
    <property type="match status" value="1"/>
</dbReference>
<dbReference type="Proteomes" id="UP001283341">
    <property type="component" value="Unassembled WGS sequence"/>
</dbReference>
<keyword evidence="3" id="KW-0808">Transferase</keyword>
<sequence>MRSIEENISPQVSNGTDNKDWKRDPSPPQPAVDEEEDSPFAPGGLEVDIDINSPDLGNVLEVDGDVQDSAASVYAMSSYPRMQPEYQVEQPFENGIDGATIDSSRTLYAEDVDYITVHGRTYVGDYFIPIDATEQTRQYVQHQVFLKLFDLELTTVPLDNPSYILDIGTGIGEWAIGMAEKYPECEVFGTDIAPIQPTQQVPFNIEFHIENAEDEWIRPANAVDLVHFRNMAGAFADWSFIYQQAFECLRPGGWIEIIDYDDLYTSQDFVSFYPPESRAHLFFKAFGEAMVASGRKGPGLPSHMDEKMLIDTGFVDLKPSLYDLGIGTRENASFGKLWLFSLLTGFEAVAMRLLTRYLGWEEEYVRELCNEVAQETREIAEDPTRPDGFVVKLRVLVGRKPTVPGQWTAKALNEDGSVEGIGDYTGSGSGTGSGDESTIGSMSRETVRSEDTV</sequence>
<dbReference type="SUPFAM" id="SSF53335">
    <property type="entry name" value="S-adenosyl-L-methionine-dependent methyltransferases"/>
    <property type="match status" value="1"/>
</dbReference>
<comment type="caution">
    <text evidence="3">The sequence shown here is derived from an EMBL/GenBank/DDBJ whole genome shotgun (WGS) entry which is preliminary data.</text>
</comment>
<feature type="region of interest" description="Disordered" evidence="2">
    <location>
        <begin position="418"/>
        <end position="453"/>
    </location>
</feature>